<organism evidence="1 2">
    <name type="scientific">Ricinus communis</name>
    <name type="common">Castor bean</name>
    <dbReference type="NCBI Taxonomy" id="3988"/>
    <lineage>
        <taxon>Eukaryota</taxon>
        <taxon>Viridiplantae</taxon>
        <taxon>Streptophyta</taxon>
        <taxon>Embryophyta</taxon>
        <taxon>Tracheophyta</taxon>
        <taxon>Spermatophyta</taxon>
        <taxon>Magnoliopsida</taxon>
        <taxon>eudicotyledons</taxon>
        <taxon>Gunneridae</taxon>
        <taxon>Pentapetalae</taxon>
        <taxon>rosids</taxon>
        <taxon>fabids</taxon>
        <taxon>Malpighiales</taxon>
        <taxon>Euphorbiaceae</taxon>
        <taxon>Acalyphoideae</taxon>
        <taxon>Acalypheae</taxon>
        <taxon>Ricinus</taxon>
    </lineage>
</organism>
<dbReference type="InterPro" id="IPR003423">
    <property type="entry name" value="OMP_efflux"/>
</dbReference>
<protein>
    <submittedName>
        <fullName evidence="1">Cobalt-zinc-cadmium resistance protein czcC, putative</fullName>
    </submittedName>
</protein>
<dbReference type="EMBL" id="EQ977081">
    <property type="protein sequence ID" value="EEF26533.1"/>
    <property type="molecule type" value="Genomic_DNA"/>
</dbReference>
<dbReference type="InParanoid" id="B9TC81"/>
<dbReference type="SUPFAM" id="SSF56954">
    <property type="entry name" value="Outer membrane efflux proteins (OEP)"/>
    <property type="match status" value="1"/>
</dbReference>
<accession>B9TC81</accession>
<reference evidence="2" key="1">
    <citation type="journal article" date="2010" name="Nat. Biotechnol.">
        <title>Draft genome sequence of the oilseed species Ricinus communis.</title>
        <authorList>
            <person name="Chan A.P."/>
            <person name="Crabtree J."/>
            <person name="Zhao Q."/>
            <person name="Lorenzi H."/>
            <person name="Orvis J."/>
            <person name="Puiu D."/>
            <person name="Melake-Berhan A."/>
            <person name="Jones K.M."/>
            <person name="Redman J."/>
            <person name="Chen G."/>
            <person name="Cahoon E.B."/>
            <person name="Gedil M."/>
            <person name="Stanke M."/>
            <person name="Haas B.J."/>
            <person name="Wortman J.R."/>
            <person name="Fraser-Liggett C.M."/>
            <person name="Ravel J."/>
            <person name="Rabinowicz P.D."/>
        </authorList>
    </citation>
    <scope>NUCLEOTIDE SEQUENCE [LARGE SCALE GENOMIC DNA]</scope>
    <source>
        <strain evidence="2">cv. Hale</strain>
    </source>
</reference>
<dbReference type="Pfam" id="PF02321">
    <property type="entry name" value="OEP"/>
    <property type="match status" value="2"/>
</dbReference>
<dbReference type="InterPro" id="IPR010131">
    <property type="entry name" value="MdtP/NodT-like"/>
</dbReference>
<proteinExistence type="predicted"/>
<dbReference type="PANTHER" id="PTHR30203:SF24">
    <property type="entry name" value="BLR4935 PROTEIN"/>
    <property type="match status" value="1"/>
</dbReference>
<dbReference type="AlphaFoldDB" id="B9TC81"/>
<sequence length="403" mass="44437">MADEHTFSSTLAEPEVNITLTEALRLALSANPDLSIVLRERDAMDGVRVQAATRPNPSISTLMEDTRNSNRQTAVLLDQPIELGNKRDNRIKSADIRIEAANSDIAIKKAEIYAKVHAAFYDVLAAQERLSLAQASLEVARKAKDAASKRVQAGKVSPVEETKSRVAESGIRIEANQAISTLNVARNRLTALWGNAYPTTLRAVGEIENIPTIPSWQDLSRMLDDAPYIQRAKLEIDVRQAQVGIEHSKQTPDLMLVFGAKRNEELGLTQAVLGFSIPIPVFDRNQGNLQSAVSRVDKARDELTAFTVQMETQLNSAYERLNMARQSVETLKQEILPGAQSAFDAAAKGFEFGKFNFLDVLDAQRTLFQSRSQYINALQDAHQAVAEIQRILGDAMSDVSVKP</sequence>
<gene>
    <name evidence="1" type="ORF">RCOM_0007590</name>
</gene>
<dbReference type="GO" id="GO:0055085">
    <property type="term" value="P:transmembrane transport"/>
    <property type="evidence" value="ECO:0000318"/>
    <property type="project" value="GO_Central"/>
</dbReference>
<evidence type="ECO:0000313" key="1">
    <source>
        <dbReference type="EMBL" id="EEF26533.1"/>
    </source>
</evidence>
<name>B9TC81_RICCO</name>
<dbReference type="GO" id="GO:0016020">
    <property type="term" value="C:membrane"/>
    <property type="evidence" value="ECO:0000318"/>
    <property type="project" value="GO_Central"/>
</dbReference>
<keyword evidence="2" id="KW-1185">Reference proteome</keyword>
<dbReference type="GO" id="GO:0022857">
    <property type="term" value="F:transmembrane transporter activity"/>
    <property type="evidence" value="ECO:0000318"/>
    <property type="project" value="GO_Central"/>
</dbReference>
<dbReference type="Proteomes" id="UP000008311">
    <property type="component" value="Unassembled WGS sequence"/>
</dbReference>
<evidence type="ECO:0000313" key="2">
    <source>
        <dbReference type="Proteomes" id="UP000008311"/>
    </source>
</evidence>
<dbReference type="PANTHER" id="PTHR30203">
    <property type="entry name" value="OUTER MEMBRANE CATION EFFLUX PROTEIN"/>
    <property type="match status" value="1"/>
</dbReference>
<dbReference type="GO" id="GO:0015562">
    <property type="term" value="F:efflux transmembrane transporter activity"/>
    <property type="evidence" value="ECO:0007669"/>
    <property type="project" value="InterPro"/>
</dbReference>
<dbReference type="Gene3D" id="1.20.1600.10">
    <property type="entry name" value="Outer membrane efflux proteins (OEP)"/>
    <property type="match status" value="1"/>
</dbReference>